<evidence type="ECO:0000313" key="2">
    <source>
        <dbReference type="Proteomes" id="UP001058974"/>
    </source>
</evidence>
<evidence type="ECO:0000313" key="1">
    <source>
        <dbReference type="EMBL" id="KAI5437213.1"/>
    </source>
</evidence>
<keyword evidence="2" id="KW-1185">Reference proteome</keyword>
<gene>
    <name evidence="1" type="ORF">KIW84_023366</name>
</gene>
<accession>A0A9D5B7W1</accession>
<name>A0A9D5B7W1_PEA</name>
<organism evidence="1 2">
    <name type="scientific">Pisum sativum</name>
    <name type="common">Garden pea</name>
    <name type="synonym">Lathyrus oleraceus</name>
    <dbReference type="NCBI Taxonomy" id="3888"/>
    <lineage>
        <taxon>Eukaryota</taxon>
        <taxon>Viridiplantae</taxon>
        <taxon>Streptophyta</taxon>
        <taxon>Embryophyta</taxon>
        <taxon>Tracheophyta</taxon>
        <taxon>Spermatophyta</taxon>
        <taxon>Magnoliopsida</taxon>
        <taxon>eudicotyledons</taxon>
        <taxon>Gunneridae</taxon>
        <taxon>Pentapetalae</taxon>
        <taxon>rosids</taxon>
        <taxon>fabids</taxon>
        <taxon>Fabales</taxon>
        <taxon>Fabaceae</taxon>
        <taxon>Papilionoideae</taxon>
        <taxon>50 kb inversion clade</taxon>
        <taxon>NPAAA clade</taxon>
        <taxon>Hologalegina</taxon>
        <taxon>IRL clade</taxon>
        <taxon>Fabeae</taxon>
        <taxon>Lathyrus</taxon>
    </lineage>
</organism>
<reference evidence="1 2" key="1">
    <citation type="journal article" date="2022" name="Nat. Genet.">
        <title>Improved pea reference genome and pan-genome highlight genomic features and evolutionary characteristics.</title>
        <authorList>
            <person name="Yang T."/>
            <person name="Liu R."/>
            <person name="Luo Y."/>
            <person name="Hu S."/>
            <person name="Wang D."/>
            <person name="Wang C."/>
            <person name="Pandey M.K."/>
            <person name="Ge S."/>
            <person name="Xu Q."/>
            <person name="Li N."/>
            <person name="Li G."/>
            <person name="Huang Y."/>
            <person name="Saxena R.K."/>
            <person name="Ji Y."/>
            <person name="Li M."/>
            <person name="Yan X."/>
            <person name="He Y."/>
            <person name="Liu Y."/>
            <person name="Wang X."/>
            <person name="Xiang C."/>
            <person name="Varshney R.K."/>
            <person name="Ding H."/>
            <person name="Gao S."/>
            <person name="Zong X."/>
        </authorList>
    </citation>
    <scope>NUCLEOTIDE SEQUENCE [LARGE SCALE GENOMIC DNA]</scope>
    <source>
        <strain evidence="1 2">cv. Zhongwan 6</strain>
    </source>
</reference>
<dbReference type="EMBL" id="JAMSHJ010000002">
    <property type="protein sequence ID" value="KAI5437213.1"/>
    <property type="molecule type" value="Genomic_DNA"/>
</dbReference>
<dbReference type="Gramene" id="Psat02G0336600-T1">
    <property type="protein sequence ID" value="KAI5437213.1"/>
    <property type="gene ID" value="KIW84_023366"/>
</dbReference>
<sequence>MSVKTNISTLSVKANTSTPSIKAIITTPSVKANTSILSVKDSTGSFEPKYINTVNIVNVEERYELVDVKAKSRLLHLNEPFVLALEAQQVYCTVLEVTRKWVKLLENDEQFANFRQKLSVAESFNDEQDELYHKDILMVTTKIMNP</sequence>
<protein>
    <submittedName>
        <fullName evidence="1">Uncharacterized protein</fullName>
    </submittedName>
</protein>
<dbReference type="Proteomes" id="UP001058974">
    <property type="component" value="Chromosome 2"/>
</dbReference>
<proteinExistence type="predicted"/>
<comment type="caution">
    <text evidence="1">The sequence shown here is derived from an EMBL/GenBank/DDBJ whole genome shotgun (WGS) entry which is preliminary data.</text>
</comment>
<dbReference type="AlphaFoldDB" id="A0A9D5B7W1"/>